<evidence type="ECO:0000256" key="9">
    <source>
        <dbReference type="ARBA" id="ARBA00022840"/>
    </source>
</evidence>
<dbReference type="InterPro" id="IPR003661">
    <property type="entry name" value="HisK_dim/P_dom"/>
</dbReference>
<keyword evidence="7" id="KW-0547">Nucleotide-binding</keyword>
<evidence type="ECO:0000256" key="8">
    <source>
        <dbReference type="ARBA" id="ARBA00022777"/>
    </source>
</evidence>
<comment type="catalytic activity">
    <reaction evidence="1">
        <text>ATP + protein L-histidine = ADP + protein N-phospho-L-histidine.</text>
        <dbReference type="EC" id="2.7.13.3"/>
    </reaction>
</comment>
<keyword evidence="8" id="KW-0418">Kinase</keyword>
<dbReference type="EMBL" id="JAMKFE010000002">
    <property type="protein sequence ID" value="MCM5678848.1"/>
    <property type="molecule type" value="Genomic_DNA"/>
</dbReference>
<dbReference type="InterPro" id="IPR003594">
    <property type="entry name" value="HATPase_dom"/>
</dbReference>
<dbReference type="PANTHER" id="PTHR45436">
    <property type="entry name" value="SENSOR HISTIDINE KINASE YKOH"/>
    <property type="match status" value="1"/>
</dbReference>
<name>A0ABT0YJF6_9BURK</name>
<evidence type="ECO:0000256" key="14">
    <source>
        <dbReference type="SAM" id="Phobius"/>
    </source>
</evidence>
<dbReference type="InterPro" id="IPR036890">
    <property type="entry name" value="HATPase_C_sf"/>
</dbReference>
<evidence type="ECO:0000256" key="4">
    <source>
        <dbReference type="ARBA" id="ARBA00022553"/>
    </source>
</evidence>
<evidence type="ECO:0000259" key="15">
    <source>
        <dbReference type="PROSITE" id="PS50109"/>
    </source>
</evidence>
<keyword evidence="4" id="KW-0597">Phosphoprotein</keyword>
<dbReference type="PROSITE" id="PS50109">
    <property type="entry name" value="HIS_KIN"/>
    <property type="match status" value="1"/>
</dbReference>
<evidence type="ECO:0000256" key="3">
    <source>
        <dbReference type="ARBA" id="ARBA00012438"/>
    </source>
</evidence>
<dbReference type="Pfam" id="PF00512">
    <property type="entry name" value="HisKA"/>
    <property type="match status" value="1"/>
</dbReference>
<organism evidence="17 18">
    <name type="scientific">Caldimonas mangrovi</name>
    <dbReference type="NCBI Taxonomy" id="2944811"/>
    <lineage>
        <taxon>Bacteria</taxon>
        <taxon>Pseudomonadati</taxon>
        <taxon>Pseudomonadota</taxon>
        <taxon>Betaproteobacteria</taxon>
        <taxon>Burkholderiales</taxon>
        <taxon>Sphaerotilaceae</taxon>
        <taxon>Caldimonas</taxon>
    </lineage>
</organism>
<dbReference type="Gene3D" id="1.10.287.130">
    <property type="match status" value="1"/>
</dbReference>
<dbReference type="PANTHER" id="PTHR45436:SF14">
    <property type="entry name" value="SENSOR PROTEIN QSEC"/>
    <property type="match status" value="1"/>
</dbReference>
<comment type="caution">
    <text evidence="17">The sequence shown here is derived from an EMBL/GenBank/DDBJ whole genome shotgun (WGS) entry which is preliminary data.</text>
</comment>
<dbReference type="SUPFAM" id="SSF47384">
    <property type="entry name" value="Homodimeric domain of signal transducing histidine kinase"/>
    <property type="match status" value="1"/>
</dbReference>
<evidence type="ECO:0000256" key="13">
    <source>
        <dbReference type="SAM" id="MobiDB-lite"/>
    </source>
</evidence>
<dbReference type="PROSITE" id="PS51257">
    <property type="entry name" value="PROKAR_LIPOPROTEIN"/>
    <property type="match status" value="1"/>
</dbReference>
<reference evidence="17" key="1">
    <citation type="submission" date="2022-05" db="EMBL/GenBank/DDBJ databases">
        <title>Schlegelella sp. nov., isolated from mangrove soil.</title>
        <authorList>
            <person name="Liu Y."/>
            <person name="Ge X."/>
            <person name="Liu W."/>
        </authorList>
    </citation>
    <scope>NUCLEOTIDE SEQUENCE</scope>
    <source>
        <strain evidence="17">S2-27</strain>
    </source>
</reference>
<dbReference type="CDD" id="cd00082">
    <property type="entry name" value="HisKA"/>
    <property type="match status" value="1"/>
</dbReference>
<evidence type="ECO:0000256" key="1">
    <source>
        <dbReference type="ARBA" id="ARBA00000085"/>
    </source>
</evidence>
<keyword evidence="18" id="KW-1185">Reference proteome</keyword>
<feature type="compositionally biased region" description="Pro residues" evidence="13">
    <location>
        <begin position="459"/>
        <end position="474"/>
    </location>
</feature>
<dbReference type="SUPFAM" id="SSF55874">
    <property type="entry name" value="ATPase domain of HSP90 chaperone/DNA topoisomerase II/histidine kinase"/>
    <property type="match status" value="1"/>
</dbReference>
<keyword evidence="10 14" id="KW-1133">Transmembrane helix</keyword>
<dbReference type="GO" id="GO:0005524">
    <property type="term" value="F:ATP binding"/>
    <property type="evidence" value="ECO:0007669"/>
    <property type="project" value="UniProtKB-KW"/>
</dbReference>
<keyword evidence="9 17" id="KW-0067">ATP-binding</keyword>
<dbReference type="SMART" id="SM00388">
    <property type="entry name" value="HisKA"/>
    <property type="match status" value="1"/>
</dbReference>
<evidence type="ECO:0000256" key="10">
    <source>
        <dbReference type="ARBA" id="ARBA00022989"/>
    </source>
</evidence>
<dbReference type="InterPro" id="IPR005467">
    <property type="entry name" value="His_kinase_dom"/>
</dbReference>
<keyword evidence="12 14" id="KW-0472">Membrane</keyword>
<evidence type="ECO:0000256" key="12">
    <source>
        <dbReference type="ARBA" id="ARBA00023136"/>
    </source>
</evidence>
<evidence type="ECO:0000313" key="17">
    <source>
        <dbReference type="EMBL" id="MCM5678848.1"/>
    </source>
</evidence>
<evidence type="ECO:0000256" key="5">
    <source>
        <dbReference type="ARBA" id="ARBA00022679"/>
    </source>
</evidence>
<dbReference type="PROSITE" id="PS50885">
    <property type="entry name" value="HAMP"/>
    <property type="match status" value="1"/>
</dbReference>
<feature type="domain" description="Histidine kinase" evidence="15">
    <location>
        <begin position="243"/>
        <end position="456"/>
    </location>
</feature>
<proteinExistence type="predicted"/>
<keyword evidence="11" id="KW-0902">Two-component regulatory system</keyword>
<evidence type="ECO:0000259" key="16">
    <source>
        <dbReference type="PROSITE" id="PS50885"/>
    </source>
</evidence>
<evidence type="ECO:0000313" key="18">
    <source>
        <dbReference type="Proteomes" id="UP001165541"/>
    </source>
</evidence>
<dbReference type="RefSeq" id="WP_251776978.1">
    <property type="nucleotide sequence ID" value="NZ_JAMKFE010000002.1"/>
</dbReference>
<dbReference type="InterPro" id="IPR003660">
    <property type="entry name" value="HAMP_dom"/>
</dbReference>
<dbReference type="SMART" id="SM00387">
    <property type="entry name" value="HATPase_c"/>
    <property type="match status" value="1"/>
</dbReference>
<keyword evidence="6 14" id="KW-0812">Transmembrane</keyword>
<comment type="subcellular location">
    <subcellularLocation>
        <location evidence="2">Membrane</location>
        <topology evidence="2">Multi-pass membrane protein</topology>
    </subcellularLocation>
</comment>
<protein>
    <recommendedName>
        <fullName evidence="3">histidine kinase</fullName>
        <ecNumber evidence="3">2.7.13.3</ecNumber>
    </recommendedName>
</protein>
<dbReference type="PRINTS" id="PR00344">
    <property type="entry name" value="BCTRLSENSOR"/>
</dbReference>
<feature type="transmembrane region" description="Helical" evidence="14">
    <location>
        <begin position="12"/>
        <end position="31"/>
    </location>
</feature>
<gene>
    <name evidence="17" type="ORF">M8A51_04805</name>
</gene>
<dbReference type="InterPro" id="IPR004358">
    <property type="entry name" value="Sig_transdc_His_kin-like_C"/>
</dbReference>
<dbReference type="Proteomes" id="UP001165541">
    <property type="component" value="Unassembled WGS sequence"/>
</dbReference>
<evidence type="ECO:0000256" key="6">
    <source>
        <dbReference type="ARBA" id="ARBA00022692"/>
    </source>
</evidence>
<keyword evidence="5" id="KW-0808">Transferase</keyword>
<dbReference type="Pfam" id="PF02518">
    <property type="entry name" value="HATPase_c"/>
    <property type="match status" value="1"/>
</dbReference>
<dbReference type="InterPro" id="IPR036097">
    <property type="entry name" value="HisK_dim/P_sf"/>
</dbReference>
<feature type="region of interest" description="Disordered" evidence="13">
    <location>
        <begin position="459"/>
        <end position="482"/>
    </location>
</feature>
<dbReference type="EC" id="2.7.13.3" evidence="3"/>
<dbReference type="InterPro" id="IPR050428">
    <property type="entry name" value="TCS_sensor_his_kinase"/>
</dbReference>
<sequence>MKKSPCVKFHSLRVRLLVVVLSTLLVFWVVWIGCQVVTMSRHQTGQWDSMLRDIGTQIVLSMPTELGRLSTSERFSLPVNQSYKGDKISFQAWLHGKRLAFTSPGAPDTPLKPDFADGFAETTVDGERWRVYAVSDATGALQVQVGKPKTVLMADLERWSTLSLTTAVLVLLLLKASIWGVVHWSFKPVTAVQRALRTRSPLDFHPLPTERLPNEVRPLVASFNTLLSQLDTAMQTEKRFIADAAHELRTPLAALLAHAQLAAEADDPQEAKAALRRLTAGVERSARLSEQLLDLARVDVSKPGQSETVPLYETVEMVVRDFEMVAVQKKQRIVLDLEPCTVAGHVDAIGILVRNLVDNALRYTPASGRCVVSCRTEAVDGRDVVRLKVADNGPGVPVDERERIFDRFYRVPGTGERGSGIGLSLVARIAQMHGARICVGEGIDGRGFGIWLDFEPAPQAPVRPAPREPQPPLAPGRAPQAA</sequence>
<evidence type="ECO:0000256" key="7">
    <source>
        <dbReference type="ARBA" id="ARBA00022741"/>
    </source>
</evidence>
<dbReference type="Gene3D" id="3.30.565.10">
    <property type="entry name" value="Histidine kinase-like ATPase, C-terminal domain"/>
    <property type="match status" value="1"/>
</dbReference>
<evidence type="ECO:0000256" key="11">
    <source>
        <dbReference type="ARBA" id="ARBA00023012"/>
    </source>
</evidence>
<accession>A0ABT0YJF6</accession>
<feature type="domain" description="HAMP" evidence="16">
    <location>
        <begin position="183"/>
        <end position="235"/>
    </location>
</feature>
<evidence type="ECO:0000256" key="2">
    <source>
        <dbReference type="ARBA" id="ARBA00004141"/>
    </source>
</evidence>